<feature type="non-terminal residue" evidence="1">
    <location>
        <position position="64"/>
    </location>
</feature>
<dbReference type="AlphaFoldDB" id="A0ABD0Q7M3"/>
<protein>
    <submittedName>
        <fullName evidence="1">Uncharacterized protein</fullName>
    </submittedName>
</protein>
<organism evidence="1 2">
    <name type="scientific">Cirrhinus mrigala</name>
    <name type="common">Mrigala</name>
    <dbReference type="NCBI Taxonomy" id="683832"/>
    <lineage>
        <taxon>Eukaryota</taxon>
        <taxon>Metazoa</taxon>
        <taxon>Chordata</taxon>
        <taxon>Craniata</taxon>
        <taxon>Vertebrata</taxon>
        <taxon>Euteleostomi</taxon>
        <taxon>Actinopterygii</taxon>
        <taxon>Neopterygii</taxon>
        <taxon>Teleostei</taxon>
        <taxon>Ostariophysi</taxon>
        <taxon>Cypriniformes</taxon>
        <taxon>Cyprinidae</taxon>
        <taxon>Labeoninae</taxon>
        <taxon>Labeonini</taxon>
        <taxon>Cirrhinus</taxon>
    </lineage>
</organism>
<accession>A0ABD0Q7M3</accession>
<proteinExistence type="predicted"/>
<keyword evidence="2" id="KW-1185">Reference proteome</keyword>
<dbReference type="EMBL" id="JAMKFB020000010">
    <property type="protein sequence ID" value="KAL0182075.1"/>
    <property type="molecule type" value="Genomic_DNA"/>
</dbReference>
<evidence type="ECO:0000313" key="2">
    <source>
        <dbReference type="Proteomes" id="UP001529510"/>
    </source>
</evidence>
<reference evidence="1 2" key="1">
    <citation type="submission" date="2024-05" db="EMBL/GenBank/DDBJ databases">
        <title>Genome sequencing and assembly of Indian major carp, Cirrhinus mrigala (Hamilton, 1822).</title>
        <authorList>
            <person name="Mohindra V."/>
            <person name="Chowdhury L.M."/>
            <person name="Lal K."/>
            <person name="Jena J.K."/>
        </authorList>
    </citation>
    <scope>NUCLEOTIDE SEQUENCE [LARGE SCALE GENOMIC DNA]</scope>
    <source>
        <strain evidence="1">CM1030</strain>
        <tissue evidence="1">Blood</tissue>
    </source>
</reference>
<gene>
    <name evidence="1" type="ORF">M9458_021450</name>
</gene>
<sequence>GNLKQIEAASGSVVGVNNHNGAFILTDYVFTKISTSLTHLDAGPAGKLGVDSANKIKLIFVEFP</sequence>
<dbReference type="InterPro" id="IPR006624">
    <property type="entry name" value="Beta-propeller_rpt_TECPR"/>
</dbReference>
<dbReference type="Proteomes" id="UP001529510">
    <property type="component" value="Unassembled WGS sequence"/>
</dbReference>
<feature type="non-terminal residue" evidence="1">
    <location>
        <position position="1"/>
    </location>
</feature>
<comment type="caution">
    <text evidence="1">The sequence shown here is derived from an EMBL/GenBank/DDBJ whole genome shotgun (WGS) entry which is preliminary data.</text>
</comment>
<name>A0ABD0Q7M3_CIRMR</name>
<evidence type="ECO:0000313" key="1">
    <source>
        <dbReference type="EMBL" id="KAL0182075.1"/>
    </source>
</evidence>
<dbReference type="Pfam" id="PF19193">
    <property type="entry name" value="Tectonin"/>
    <property type="match status" value="1"/>
</dbReference>